<dbReference type="Proteomes" id="UP001153069">
    <property type="component" value="Unassembled WGS sequence"/>
</dbReference>
<organism evidence="1 2">
    <name type="scientific">Seminavis robusta</name>
    <dbReference type="NCBI Taxonomy" id="568900"/>
    <lineage>
        <taxon>Eukaryota</taxon>
        <taxon>Sar</taxon>
        <taxon>Stramenopiles</taxon>
        <taxon>Ochrophyta</taxon>
        <taxon>Bacillariophyta</taxon>
        <taxon>Bacillariophyceae</taxon>
        <taxon>Bacillariophycidae</taxon>
        <taxon>Naviculales</taxon>
        <taxon>Naviculaceae</taxon>
        <taxon>Seminavis</taxon>
    </lineage>
</organism>
<comment type="caution">
    <text evidence="1">The sequence shown here is derived from an EMBL/GenBank/DDBJ whole genome shotgun (WGS) entry which is preliminary data.</text>
</comment>
<accession>A0A9N8DGR0</accession>
<reference evidence="1" key="1">
    <citation type="submission" date="2020-06" db="EMBL/GenBank/DDBJ databases">
        <authorList>
            <consortium name="Plant Systems Biology data submission"/>
        </authorList>
    </citation>
    <scope>NUCLEOTIDE SEQUENCE</scope>
    <source>
        <strain evidence="1">D6</strain>
    </source>
</reference>
<protein>
    <submittedName>
        <fullName evidence="1">Uncharacterized protein</fullName>
    </submittedName>
</protein>
<dbReference type="EMBL" id="CAICTM010000135">
    <property type="protein sequence ID" value="CAB9502447.1"/>
    <property type="molecule type" value="Genomic_DNA"/>
</dbReference>
<evidence type="ECO:0000313" key="1">
    <source>
        <dbReference type="EMBL" id="CAB9502447.1"/>
    </source>
</evidence>
<dbReference type="OrthoDB" id="10568845at2759"/>
<keyword evidence="2" id="KW-1185">Reference proteome</keyword>
<gene>
    <name evidence="1" type="ORF">SEMRO_136_G064260.1</name>
</gene>
<proteinExistence type="predicted"/>
<evidence type="ECO:0000313" key="2">
    <source>
        <dbReference type="Proteomes" id="UP001153069"/>
    </source>
</evidence>
<dbReference type="AlphaFoldDB" id="A0A9N8DGR0"/>
<name>A0A9N8DGR0_9STRA</name>
<sequence>MQWIAKKVLESFTHYKKHKQKIPLSTAPSNRRNITASRKHTKKFVSQKRGFESRTDTADFRIPNLHRTQAVAVWDLRNHKDAYTGFLHYEMDSSQMDLDHVLELHVVRDAFDRVRPTGLHNKTSLKSHLSTLLNQPTNLNFTTSEINQIKFRGVYRFQREYCSPGPVKTEVEAGLVHYLKAANYRSQRLSRKTTARIQDEIVRSYDAVSDGLYEEDPLQRNVLDLLHHNLTAMRLF</sequence>